<dbReference type="EMBL" id="MT658805">
    <property type="protein sequence ID" value="QNJ57106.1"/>
    <property type="molecule type" value="Genomic_DNA"/>
</dbReference>
<evidence type="ECO:0000313" key="2">
    <source>
        <dbReference type="Proteomes" id="UP000515957"/>
    </source>
</evidence>
<protein>
    <submittedName>
        <fullName evidence="1">WhiB family transcription factor</fullName>
    </submittedName>
</protein>
<organism evidence="1 2">
    <name type="scientific">Gordonia phage Rabbitrun</name>
    <dbReference type="NCBI Taxonomy" id="2762280"/>
    <lineage>
        <taxon>Viruses</taxon>
        <taxon>Duplodnaviria</taxon>
        <taxon>Heunggongvirae</taxon>
        <taxon>Uroviricota</taxon>
        <taxon>Caudoviricetes</taxon>
        <taxon>Deeyouvirinae</taxon>
        <taxon>Nevillevirus</taxon>
        <taxon>Nevillevirus rabbitrun</taxon>
    </lineage>
</organism>
<gene>
    <name evidence="1" type="primary">63</name>
    <name evidence="1" type="ORF">SEA_RABBITRUN_63</name>
</gene>
<reference evidence="1 2" key="1">
    <citation type="submission" date="2020-06" db="EMBL/GenBank/DDBJ databases">
        <authorList>
            <person name="Herren C.D."/>
            <person name="Smith Caldas M."/>
            <person name="Brooke G.M."/>
            <person name="Cabrera L.J."/>
            <person name="Caudill C.B."/>
            <person name="Ewell K.O."/>
            <person name="Haas C.L."/>
            <person name="Shapland G.L."/>
            <person name="Sitek C.J."/>
            <person name="Thompson J.S."/>
            <person name="Pollenz R.S."/>
            <person name="Garlena R.A."/>
            <person name="Russell D.A."/>
            <person name="Pope W.H."/>
            <person name="Jacobs-Sera D."/>
            <person name="Hatfull G.F."/>
        </authorList>
    </citation>
    <scope>NUCLEOTIDE SEQUENCE [LARGE SCALE GENOMIC DNA]</scope>
</reference>
<name>A0A7G8LIN4_9CAUD</name>
<sequence length="184" mass="20194">MDWDDDPADEFDEQRYEPWRAVAGNEAVNEFAGGPNCGASQRSWAGGGKCATEDPRFWDMDFYKDVNEDFRPKLGTAMMVDPNFSLAASIRGEAAPLVRDTHGTNMENMAERLCRGCPVLSRCAANALEPMYFTSPKGNAVFQSGVIRAGVPMATERDRSTSPLSRRTIERLTKASDTGVSGGW</sequence>
<dbReference type="GeneID" id="70080712"/>
<dbReference type="Proteomes" id="UP000515957">
    <property type="component" value="Segment"/>
</dbReference>
<evidence type="ECO:0000313" key="1">
    <source>
        <dbReference type="EMBL" id="QNJ57106.1"/>
    </source>
</evidence>
<proteinExistence type="predicted"/>
<keyword evidence="2" id="KW-1185">Reference proteome</keyword>
<accession>A0A7G8LIN4</accession>
<dbReference type="KEGG" id="vg:70080712"/>
<dbReference type="RefSeq" id="YP_010246176.1">
    <property type="nucleotide sequence ID" value="NC_060133.1"/>
</dbReference>